<evidence type="ECO:0000256" key="1">
    <source>
        <dbReference type="ARBA" id="ARBA00022448"/>
    </source>
</evidence>
<feature type="domain" description="ABC transporter" evidence="4">
    <location>
        <begin position="17"/>
        <end position="232"/>
    </location>
</feature>
<dbReference type="PROSITE" id="PS00211">
    <property type="entry name" value="ABC_TRANSPORTER_1"/>
    <property type="match status" value="1"/>
</dbReference>
<evidence type="ECO:0000313" key="5">
    <source>
        <dbReference type="EMBL" id="RZU63289.1"/>
    </source>
</evidence>
<dbReference type="SUPFAM" id="SSF52540">
    <property type="entry name" value="P-loop containing nucleoside triphosphate hydrolases"/>
    <property type="match status" value="1"/>
</dbReference>
<name>A0A4Q8AHU8_9MICC</name>
<dbReference type="InterPro" id="IPR027417">
    <property type="entry name" value="P-loop_NTPase"/>
</dbReference>
<keyword evidence="3" id="KW-0067">ATP-binding</keyword>
<protein>
    <submittedName>
        <fullName evidence="5">ABC-type multidrug transport system ATPase subunit</fullName>
    </submittedName>
</protein>
<dbReference type="RefSeq" id="WP_130451698.1">
    <property type="nucleotide sequence ID" value="NZ_SHLA01000001.1"/>
</dbReference>
<evidence type="ECO:0000313" key="6">
    <source>
        <dbReference type="Proteomes" id="UP000292685"/>
    </source>
</evidence>
<dbReference type="GO" id="GO:0016887">
    <property type="term" value="F:ATP hydrolysis activity"/>
    <property type="evidence" value="ECO:0007669"/>
    <property type="project" value="InterPro"/>
</dbReference>
<evidence type="ECO:0000256" key="2">
    <source>
        <dbReference type="ARBA" id="ARBA00022741"/>
    </source>
</evidence>
<dbReference type="InterPro" id="IPR003593">
    <property type="entry name" value="AAA+_ATPase"/>
</dbReference>
<dbReference type="InterPro" id="IPR017871">
    <property type="entry name" value="ABC_transporter-like_CS"/>
</dbReference>
<keyword evidence="1" id="KW-0813">Transport</keyword>
<dbReference type="Proteomes" id="UP000292685">
    <property type="component" value="Unassembled WGS sequence"/>
</dbReference>
<accession>A0A4Q8AHU8</accession>
<dbReference type="AlphaFoldDB" id="A0A4Q8AHU8"/>
<dbReference type="InterPro" id="IPR015856">
    <property type="entry name" value="ABC_transpr_CbiO/EcfA_su"/>
</dbReference>
<dbReference type="GO" id="GO:0022857">
    <property type="term" value="F:transmembrane transporter activity"/>
    <property type="evidence" value="ECO:0007669"/>
    <property type="project" value="UniProtKB-ARBA"/>
</dbReference>
<dbReference type="PANTHER" id="PTHR42939">
    <property type="entry name" value="ABC TRANSPORTER ATP-BINDING PROTEIN ALBC-RELATED"/>
    <property type="match status" value="1"/>
</dbReference>
<dbReference type="PANTHER" id="PTHR42939:SF1">
    <property type="entry name" value="ABC TRANSPORTER ATP-BINDING PROTEIN ALBC-RELATED"/>
    <property type="match status" value="1"/>
</dbReference>
<keyword evidence="6" id="KW-1185">Reference proteome</keyword>
<dbReference type="Pfam" id="PF00005">
    <property type="entry name" value="ABC_tran"/>
    <property type="match status" value="1"/>
</dbReference>
<reference evidence="5 6" key="1">
    <citation type="submission" date="2019-02" db="EMBL/GenBank/DDBJ databases">
        <title>Sequencing the genomes of 1000 actinobacteria strains.</title>
        <authorList>
            <person name="Klenk H.-P."/>
        </authorList>
    </citation>
    <scope>NUCLEOTIDE SEQUENCE [LARGE SCALE GENOMIC DNA]</scope>
    <source>
        <strain evidence="5 6">DSM 17364</strain>
    </source>
</reference>
<sequence length="232" mass="24277">MDHGTGKGVAAVDTVLLRTDALTAGYGTGEVCGPVDLTLQPGQTLGVIGANAAGKSTLLRTLSGGQLPLAGTVTLDGRSVDAASIGYRRAVAMVFDEDAYFPTLTVGEHLELVASGHGARDPRAAVARELDFFGLENAGDSLPGHLSSGQRRRFLLAAAFIRPSRLLFLDEPEQRLDQVMRDRLARRLSDRAASGTAIVFATHDVALLAAVAQRVLRIGPGALRPAPAGTEE</sequence>
<evidence type="ECO:0000259" key="4">
    <source>
        <dbReference type="PROSITE" id="PS50893"/>
    </source>
</evidence>
<dbReference type="InterPro" id="IPR003439">
    <property type="entry name" value="ABC_transporter-like_ATP-bd"/>
</dbReference>
<dbReference type="EMBL" id="SHLA01000001">
    <property type="protein sequence ID" value="RZU63289.1"/>
    <property type="molecule type" value="Genomic_DNA"/>
</dbReference>
<dbReference type="PROSITE" id="PS50893">
    <property type="entry name" value="ABC_TRANSPORTER_2"/>
    <property type="match status" value="1"/>
</dbReference>
<dbReference type="InterPro" id="IPR051782">
    <property type="entry name" value="ABC_Transporter_VariousFunc"/>
</dbReference>
<dbReference type="CDD" id="cd03225">
    <property type="entry name" value="ABC_cobalt_CbiO_domain1"/>
    <property type="match status" value="1"/>
</dbReference>
<gene>
    <name evidence="5" type="ORF">EV380_2901</name>
</gene>
<comment type="caution">
    <text evidence="5">The sequence shown here is derived from an EMBL/GenBank/DDBJ whole genome shotgun (WGS) entry which is preliminary data.</text>
</comment>
<evidence type="ECO:0000256" key="3">
    <source>
        <dbReference type="ARBA" id="ARBA00022840"/>
    </source>
</evidence>
<proteinExistence type="predicted"/>
<dbReference type="SMART" id="SM00382">
    <property type="entry name" value="AAA"/>
    <property type="match status" value="1"/>
</dbReference>
<dbReference type="GO" id="GO:0016020">
    <property type="term" value="C:membrane"/>
    <property type="evidence" value="ECO:0007669"/>
    <property type="project" value="InterPro"/>
</dbReference>
<dbReference type="GO" id="GO:0005524">
    <property type="term" value="F:ATP binding"/>
    <property type="evidence" value="ECO:0007669"/>
    <property type="project" value="UniProtKB-KW"/>
</dbReference>
<dbReference type="OrthoDB" id="6198786at2"/>
<organism evidence="5 6">
    <name type="scientific">Zhihengliuella halotolerans</name>
    <dbReference type="NCBI Taxonomy" id="370736"/>
    <lineage>
        <taxon>Bacteria</taxon>
        <taxon>Bacillati</taxon>
        <taxon>Actinomycetota</taxon>
        <taxon>Actinomycetes</taxon>
        <taxon>Micrococcales</taxon>
        <taxon>Micrococcaceae</taxon>
        <taxon>Zhihengliuella</taxon>
    </lineage>
</organism>
<dbReference type="Gene3D" id="3.40.50.300">
    <property type="entry name" value="P-loop containing nucleotide triphosphate hydrolases"/>
    <property type="match status" value="1"/>
</dbReference>
<keyword evidence="2" id="KW-0547">Nucleotide-binding</keyword>